<keyword evidence="1 6" id="KW-0436">Ligase</keyword>
<evidence type="ECO:0000313" key="10">
    <source>
        <dbReference type="EMBL" id="RTY39191.1"/>
    </source>
</evidence>
<evidence type="ECO:0000256" key="2">
    <source>
        <dbReference type="ARBA" id="ARBA00022694"/>
    </source>
</evidence>
<dbReference type="NCBIfam" id="TIGR02432">
    <property type="entry name" value="lysidine_TilS_N"/>
    <property type="match status" value="1"/>
</dbReference>
<dbReference type="GO" id="GO:0006400">
    <property type="term" value="P:tRNA modification"/>
    <property type="evidence" value="ECO:0007669"/>
    <property type="project" value="UniProtKB-UniRule"/>
</dbReference>
<dbReference type="CDD" id="cd01992">
    <property type="entry name" value="TilS_N"/>
    <property type="match status" value="1"/>
</dbReference>
<dbReference type="Proteomes" id="UP000279908">
    <property type="component" value="Unassembled WGS sequence"/>
</dbReference>
<evidence type="ECO:0000256" key="6">
    <source>
        <dbReference type="HAMAP-Rule" id="MF_01161"/>
    </source>
</evidence>
<evidence type="ECO:0000313" key="13">
    <source>
        <dbReference type="Proteomes" id="UP000489351"/>
    </source>
</evidence>
<evidence type="ECO:0000313" key="12">
    <source>
        <dbReference type="Proteomes" id="UP000327458"/>
    </source>
</evidence>
<comment type="function">
    <text evidence="6">Ligates lysine onto the cytidine present at position 34 of the AUA codon-specific tRNA(Ile) that contains the anticodon CAU, in an ATP-dependent manner. Cytidine is converted to lysidine, thus changing the amino acid specificity of the tRNA from methionine to isoleucine.</text>
</comment>
<keyword evidence="2 6" id="KW-0819">tRNA processing</keyword>
<dbReference type="Proteomes" id="UP000489351">
    <property type="component" value="Unassembled WGS sequence"/>
</dbReference>
<dbReference type="EC" id="6.3.4.19" evidence="6"/>
<keyword evidence="6" id="KW-0963">Cytoplasm</keyword>
<dbReference type="InterPro" id="IPR012094">
    <property type="entry name" value="tRNA_Ile_lys_synt"/>
</dbReference>
<protein>
    <recommendedName>
        <fullName evidence="6">tRNA(Ile)-lysidine synthase</fullName>
        <ecNumber evidence="6">6.3.4.19</ecNumber>
    </recommendedName>
    <alternativeName>
        <fullName evidence="6">tRNA(Ile)-2-lysyl-cytidine synthase</fullName>
    </alternativeName>
    <alternativeName>
        <fullName evidence="6">tRNA(Ile)-lysidine synthetase</fullName>
    </alternativeName>
</protein>
<name>A0A432AWP7_CHLPH</name>
<keyword evidence="13" id="KW-1185">Reference proteome</keyword>
<gene>
    <name evidence="6 10" type="primary">tilS</name>
    <name evidence="10" type="ORF">EKD02_03605</name>
    <name evidence="8" type="ORF">FP507_08190</name>
    <name evidence="9" type="ORF">GJ685_00810</name>
</gene>
<proteinExistence type="inferred from homology"/>
<dbReference type="EMBL" id="VMRG01000001">
    <property type="protein sequence ID" value="KAA6233026.1"/>
    <property type="molecule type" value="Genomic_DNA"/>
</dbReference>
<comment type="domain">
    <text evidence="6">The N-terminal region contains the highly conserved SGGXDS motif, predicted to be a P-loop motif involved in ATP binding.</text>
</comment>
<accession>A0A432AWP7</accession>
<dbReference type="Gene3D" id="3.40.50.620">
    <property type="entry name" value="HUPs"/>
    <property type="match status" value="1"/>
</dbReference>
<feature type="binding site" evidence="6">
    <location>
        <begin position="29"/>
        <end position="34"/>
    </location>
    <ligand>
        <name>ATP</name>
        <dbReference type="ChEBI" id="CHEBI:30616"/>
    </ligand>
</feature>
<comment type="subcellular location">
    <subcellularLocation>
        <location evidence="6">Cytoplasm</location>
    </subcellularLocation>
</comment>
<dbReference type="PANTHER" id="PTHR43033:SF1">
    <property type="entry name" value="TRNA(ILE)-LYSIDINE SYNTHASE-RELATED"/>
    <property type="match status" value="1"/>
</dbReference>
<comment type="catalytic activity">
    <reaction evidence="5 6">
        <text>cytidine(34) in tRNA(Ile2) + L-lysine + ATP = lysidine(34) in tRNA(Ile2) + AMP + diphosphate + H(+)</text>
        <dbReference type="Rhea" id="RHEA:43744"/>
        <dbReference type="Rhea" id="RHEA-COMP:10625"/>
        <dbReference type="Rhea" id="RHEA-COMP:10670"/>
        <dbReference type="ChEBI" id="CHEBI:15378"/>
        <dbReference type="ChEBI" id="CHEBI:30616"/>
        <dbReference type="ChEBI" id="CHEBI:32551"/>
        <dbReference type="ChEBI" id="CHEBI:33019"/>
        <dbReference type="ChEBI" id="CHEBI:82748"/>
        <dbReference type="ChEBI" id="CHEBI:83665"/>
        <dbReference type="ChEBI" id="CHEBI:456215"/>
        <dbReference type="EC" id="6.3.4.19"/>
    </reaction>
</comment>
<evidence type="ECO:0000256" key="3">
    <source>
        <dbReference type="ARBA" id="ARBA00022741"/>
    </source>
</evidence>
<dbReference type="GO" id="GO:0005524">
    <property type="term" value="F:ATP binding"/>
    <property type="evidence" value="ECO:0007669"/>
    <property type="project" value="UniProtKB-UniRule"/>
</dbReference>
<dbReference type="AlphaFoldDB" id="A0A432AWP7"/>
<dbReference type="RefSeq" id="WP_011890633.1">
    <property type="nucleotide sequence ID" value="NZ_RXYJ01000004.1"/>
</dbReference>
<dbReference type="OMA" id="PWQDPHN"/>
<dbReference type="EMBL" id="RXYK01000003">
    <property type="protein sequence ID" value="RTY39191.1"/>
    <property type="molecule type" value="Genomic_DNA"/>
</dbReference>
<reference evidence="9 13" key="3">
    <citation type="submission" date="2019-11" db="EMBL/GenBank/DDBJ databases">
        <title>Green- and brown-colored morphotypes of Chlorobia in the stratified aquatic ecosystems of Kandalaksha Gulf (White Sea): A model for study of the accessory genome evolution.</title>
        <authorList>
            <person name="Grouzdev D.S."/>
        </authorList>
    </citation>
    <scope>NUCLEOTIDE SEQUENCE [LARGE SCALE GENOMIC DNA]</scope>
    <source>
        <strain evidence="9 13">ZM</strain>
    </source>
</reference>
<evidence type="ECO:0000256" key="1">
    <source>
        <dbReference type="ARBA" id="ARBA00022598"/>
    </source>
</evidence>
<feature type="domain" description="tRNA(Ile)-lysidine/2-thiocytidine synthase N-terminal" evidence="7">
    <location>
        <begin position="24"/>
        <end position="203"/>
    </location>
</feature>
<dbReference type="SUPFAM" id="SSF52402">
    <property type="entry name" value="Adenine nucleotide alpha hydrolases-like"/>
    <property type="match status" value="1"/>
</dbReference>
<reference evidence="10 11" key="1">
    <citation type="submission" date="2018-12" db="EMBL/GenBank/DDBJ databases">
        <authorList>
            <person name="Lunina O.N."/>
            <person name="Grouzdev D.S."/>
            <person name="Gorlenko V.M."/>
            <person name="Savvichev A.S."/>
        </authorList>
    </citation>
    <scope>NUCLEOTIDE SEQUENCE [LARGE SCALE GENOMIC DNA]</scope>
    <source>
        <strain evidence="10 11">BrKhr-17</strain>
    </source>
</reference>
<evidence type="ECO:0000259" key="7">
    <source>
        <dbReference type="Pfam" id="PF01171"/>
    </source>
</evidence>
<evidence type="ECO:0000256" key="4">
    <source>
        <dbReference type="ARBA" id="ARBA00022840"/>
    </source>
</evidence>
<keyword evidence="3 6" id="KW-0547">Nucleotide-binding</keyword>
<evidence type="ECO:0000256" key="5">
    <source>
        <dbReference type="ARBA" id="ARBA00048539"/>
    </source>
</evidence>
<reference evidence="8 12" key="2">
    <citation type="submission" date="2019-07" db="EMBL/GenBank/DDBJ databases">
        <title>Draft genome Sequence of Chlorobium phaeovibrioides sp. strain PhvTcv-s14, from the Phylum Chlorobi.</title>
        <authorList>
            <person name="Babenko V."/>
            <person name="Boldyreva D."/>
            <person name="Kanygina A."/>
            <person name="Selezneva O."/>
            <person name="Akopiyan T."/>
            <person name="Lunina O."/>
        </authorList>
    </citation>
    <scope>NUCLEOTIDE SEQUENCE [LARGE SCALE GENOMIC DNA]</scope>
    <source>
        <strain evidence="8 12">GrTcv12</strain>
    </source>
</reference>
<keyword evidence="4 6" id="KW-0067">ATP-binding</keyword>
<evidence type="ECO:0000313" key="11">
    <source>
        <dbReference type="Proteomes" id="UP000279908"/>
    </source>
</evidence>
<comment type="caution">
    <text evidence="10">The sequence shown here is derived from an EMBL/GenBank/DDBJ whole genome shotgun (WGS) entry which is preliminary data.</text>
</comment>
<dbReference type="GO" id="GO:0005737">
    <property type="term" value="C:cytoplasm"/>
    <property type="evidence" value="ECO:0007669"/>
    <property type="project" value="UniProtKB-SubCell"/>
</dbReference>
<dbReference type="HAMAP" id="MF_01161">
    <property type="entry name" value="tRNA_Ile_lys_synt"/>
    <property type="match status" value="1"/>
</dbReference>
<dbReference type="InterPro" id="IPR011063">
    <property type="entry name" value="TilS/TtcA_N"/>
</dbReference>
<dbReference type="PANTHER" id="PTHR43033">
    <property type="entry name" value="TRNA(ILE)-LYSIDINE SYNTHASE-RELATED"/>
    <property type="match status" value="1"/>
</dbReference>
<dbReference type="InterPro" id="IPR014729">
    <property type="entry name" value="Rossmann-like_a/b/a_fold"/>
</dbReference>
<organism evidence="10 11">
    <name type="scientific">Chlorobium phaeovibrioides</name>
    <dbReference type="NCBI Taxonomy" id="1094"/>
    <lineage>
        <taxon>Bacteria</taxon>
        <taxon>Pseudomonadati</taxon>
        <taxon>Chlorobiota</taxon>
        <taxon>Chlorobiia</taxon>
        <taxon>Chlorobiales</taxon>
        <taxon>Chlorobiaceae</taxon>
        <taxon>Chlorobium/Pelodictyon group</taxon>
        <taxon>Chlorobium</taxon>
    </lineage>
</organism>
<dbReference type="GO" id="GO:0032267">
    <property type="term" value="F:tRNA(Ile)-lysidine synthase activity"/>
    <property type="evidence" value="ECO:0007669"/>
    <property type="project" value="UniProtKB-EC"/>
</dbReference>
<evidence type="ECO:0000313" key="9">
    <source>
        <dbReference type="EMBL" id="MWV53602.1"/>
    </source>
</evidence>
<comment type="similarity">
    <text evidence="6">Belongs to the tRNA(Ile)-lysidine synthase family.</text>
</comment>
<dbReference type="EMBL" id="WUBZ01000002">
    <property type="protein sequence ID" value="MWV53602.1"/>
    <property type="molecule type" value="Genomic_DNA"/>
</dbReference>
<dbReference type="Pfam" id="PF01171">
    <property type="entry name" value="ATP_bind_3"/>
    <property type="match status" value="1"/>
</dbReference>
<sequence>MNRLEKQFLEQIRVRRLVMDGEPLLVAVSGGPDSMALLSLFLAVQPVLHCRLGVAHCNFGLRGPDSLADEAFVREACRRLGLECFVARFDTELYCREHRLSIEESARTLRYDYFGRLMKSEGFTKVATGHHVADNAETILFNLFRGTSQPSLRGIRSRHGSIIRPMLLLHKADILGYLREKGMRYRIDRSNESDSHDRNFIRNRVIPLLLERFPDKLMPSLQRLSEQSGELEEFLESAMDGLIEREPGLQPAQGWLDVAALKTLTVFEQKEVLKRALREHGYSVDAVLLQRLVDLLTTQPGRRVMLEGGGEVVWKDRRLCFLSALPSGA</sequence>
<dbReference type="Proteomes" id="UP000327458">
    <property type="component" value="Unassembled WGS sequence"/>
</dbReference>
<evidence type="ECO:0000313" key="8">
    <source>
        <dbReference type="EMBL" id="KAA6233026.1"/>
    </source>
</evidence>
<dbReference type="InterPro" id="IPR012795">
    <property type="entry name" value="tRNA_Ile_lys_synt_N"/>
</dbReference>